<gene>
    <name evidence="2" type="ORF">LOD99_2797</name>
</gene>
<dbReference type="Pfam" id="PF00651">
    <property type="entry name" value="BTB"/>
    <property type="match status" value="1"/>
</dbReference>
<protein>
    <submittedName>
        <fullName evidence="2">Armadillo/beta-catenin repeat family protein</fullName>
    </submittedName>
</protein>
<comment type="caution">
    <text evidence="2">The sequence shown here is derived from an EMBL/GenBank/DDBJ whole genome shotgun (WGS) entry which is preliminary data.</text>
</comment>
<dbReference type="EMBL" id="JAKMXF010000221">
    <property type="protein sequence ID" value="KAI6654918.1"/>
    <property type="molecule type" value="Genomic_DNA"/>
</dbReference>
<reference evidence="2 3" key="1">
    <citation type="journal article" date="2023" name="BMC Biol.">
        <title>The compact genome of the sponge Oopsacas minuta (Hexactinellida) is lacking key metazoan core genes.</title>
        <authorList>
            <person name="Santini S."/>
            <person name="Schenkelaars Q."/>
            <person name="Jourda C."/>
            <person name="Duchesne M."/>
            <person name="Belahbib H."/>
            <person name="Rocher C."/>
            <person name="Selva M."/>
            <person name="Riesgo A."/>
            <person name="Vervoort M."/>
            <person name="Leys S.P."/>
            <person name="Kodjabachian L."/>
            <person name="Le Bivic A."/>
            <person name="Borchiellini C."/>
            <person name="Claverie J.M."/>
            <person name="Renard E."/>
        </authorList>
    </citation>
    <scope>NUCLEOTIDE SEQUENCE [LARGE SCALE GENOMIC DNA]</scope>
    <source>
        <strain evidence="2">SPO-2</strain>
    </source>
</reference>
<evidence type="ECO:0000313" key="3">
    <source>
        <dbReference type="Proteomes" id="UP001165289"/>
    </source>
</evidence>
<name>A0AAV7K143_9METZ</name>
<dbReference type="AlphaFoldDB" id="A0AAV7K143"/>
<feature type="domain" description="BTB" evidence="1">
    <location>
        <begin position="1"/>
        <end position="72"/>
    </location>
</feature>
<dbReference type="CDD" id="cd18186">
    <property type="entry name" value="BTB_POZ_ZBTB_KLHL-like"/>
    <property type="match status" value="1"/>
</dbReference>
<dbReference type="Proteomes" id="UP001165289">
    <property type="component" value="Unassembled WGS sequence"/>
</dbReference>
<sequence length="134" mass="15511">MFESGMWEEKENNEHTFPTIRSQVLSHVLSYLYTGDLVYPHDDLTMGVELLCCAQQFLIERLQEKMEDILARKIDNEVVLELYQAALSYGANYLFNKCCYHLLMNYSAITDPNHACLLHLFSLKKTGSYDSCVN</sequence>
<accession>A0AAV7K143</accession>
<keyword evidence="3" id="KW-1185">Reference proteome</keyword>
<proteinExistence type="predicted"/>
<evidence type="ECO:0000259" key="1">
    <source>
        <dbReference type="Pfam" id="PF00651"/>
    </source>
</evidence>
<organism evidence="2 3">
    <name type="scientific">Oopsacas minuta</name>
    <dbReference type="NCBI Taxonomy" id="111878"/>
    <lineage>
        <taxon>Eukaryota</taxon>
        <taxon>Metazoa</taxon>
        <taxon>Porifera</taxon>
        <taxon>Hexactinellida</taxon>
        <taxon>Hexasterophora</taxon>
        <taxon>Lyssacinosida</taxon>
        <taxon>Leucopsacidae</taxon>
        <taxon>Oopsacas</taxon>
    </lineage>
</organism>
<dbReference type="InterPro" id="IPR011333">
    <property type="entry name" value="SKP1/BTB/POZ_sf"/>
</dbReference>
<dbReference type="SUPFAM" id="SSF54695">
    <property type="entry name" value="POZ domain"/>
    <property type="match status" value="1"/>
</dbReference>
<dbReference type="InterPro" id="IPR000210">
    <property type="entry name" value="BTB/POZ_dom"/>
</dbReference>
<evidence type="ECO:0000313" key="2">
    <source>
        <dbReference type="EMBL" id="KAI6654918.1"/>
    </source>
</evidence>
<dbReference type="Gene3D" id="3.30.710.10">
    <property type="entry name" value="Potassium Channel Kv1.1, Chain A"/>
    <property type="match status" value="1"/>
</dbReference>